<comment type="caution">
    <text evidence="7">The sequence shown here is derived from an EMBL/GenBank/DDBJ whole genome shotgun (WGS) entry which is preliminary data.</text>
</comment>
<evidence type="ECO:0000313" key="8">
    <source>
        <dbReference type="Proteomes" id="UP000722989"/>
    </source>
</evidence>
<evidence type="ECO:0000256" key="2">
    <source>
        <dbReference type="ARBA" id="ARBA00007637"/>
    </source>
</evidence>
<dbReference type="PANTHER" id="PTHR43725">
    <property type="entry name" value="UDP-GLUCOSE 4-EPIMERASE"/>
    <property type="match status" value="1"/>
</dbReference>
<evidence type="ECO:0000256" key="1">
    <source>
        <dbReference type="ARBA" id="ARBA00004947"/>
    </source>
</evidence>
<comment type="pathway">
    <text evidence="1">Carbohydrate metabolism; galactose metabolism.</text>
</comment>
<dbReference type="RefSeq" id="WP_167927889.1">
    <property type="nucleotide sequence ID" value="NZ_JAATVY010000024.1"/>
</dbReference>
<dbReference type="Proteomes" id="UP000722989">
    <property type="component" value="Unassembled WGS sequence"/>
</dbReference>
<dbReference type="InterPro" id="IPR036291">
    <property type="entry name" value="NAD(P)-bd_dom_sf"/>
</dbReference>
<dbReference type="PANTHER" id="PTHR43725:SF53">
    <property type="entry name" value="UDP-ARABINOSE 4-EPIMERASE 1"/>
    <property type="match status" value="1"/>
</dbReference>
<feature type="domain" description="NAD-dependent epimerase/dehydratase" evidence="6">
    <location>
        <begin position="3"/>
        <end position="245"/>
    </location>
</feature>
<evidence type="ECO:0000313" key="7">
    <source>
        <dbReference type="EMBL" id="NJC72978.1"/>
    </source>
</evidence>
<evidence type="ECO:0000256" key="3">
    <source>
        <dbReference type="ARBA" id="ARBA00018569"/>
    </source>
</evidence>
<comment type="similarity">
    <text evidence="2">Belongs to the NAD(P)-dependent epimerase/dehydratase family.</text>
</comment>
<dbReference type="SUPFAM" id="SSF51735">
    <property type="entry name" value="NAD(P)-binding Rossmann-fold domains"/>
    <property type="match status" value="1"/>
</dbReference>
<name>A0ABX0Y4M0_9ACTN</name>
<protein>
    <recommendedName>
        <fullName evidence="3">UDP-glucose 4-epimerase</fullName>
    </recommendedName>
    <alternativeName>
        <fullName evidence="5">Galactowaldenase</fullName>
    </alternativeName>
    <alternativeName>
        <fullName evidence="4">UDP-galactose 4-epimerase</fullName>
    </alternativeName>
</protein>
<dbReference type="InterPro" id="IPR001509">
    <property type="entry name" value="Epimerase_deHydtase"/>
</dbReference>
<evidence type="ECO:0000256" key="4">
    <source>
        <dbReference type="ARBA" id="ARBA00031367"/>
    </source>
</evidence>
<dbReference type="Gene3D" id="3.40.50.720">
    <property type="entry name" value="NAD(P)-binding Rossmann-like Domain"/>
    <property type="match status" value="1"/>
</dbReference>
<dbReference type="Pfam" id="PF01370">
    <property type="entry name" value="Epimerase"/>
    <property type="match status" value="1"/>
</dbReference>
<proteinExistence type="inferred from homology"/>
<evidence type="ECO:0000259" key="6">
    <source>
        <dbReference type="Pfam" id="PF01370"/>
    </source>
</evidence>
<dbReference type="Gene3D" id="3.90.25.10">
    <property type="entry name" value="UDP-galactose 4-epimerase, domain 1"/>
    <property type="match status" value="1"/>
</dbReference>
<dbReference type="EMBL" id="JAATVY010000024">
    <property type="protein sequence ID" value="NJC72978.1"/>
    <property type="molecule type" value="Genomic_DNA"/>
</dbReference>
<evidence type="ECO:0000256" key="5">
    <source>
        <dbReference type="ARBA" id="ARBA00033067"/>
    </source>
</evidence>
<reference evidence="7 8" key="1">
    <citation type="submission" date="2020-03" db="EMBL/GenBank/DDBJ databases">
        <title>WGS of the type strain of Planosporangium spp.</title>
        <authorList>
            <person name="Thawai C."/>
        </authorList>
    </citation>
    <scope>NUCLEOTIDE SEQUENCE [LARGE SCALE GENOMIC DNA]</scope>
    <source>
        <strain evidence="7 8">TBRC 5610</strain>
    </source>
</reference>
<organism evidence="7 8">
    <name type="scientific">Planosporangium thailandense</name>
    <dbReference type="NCBI Taxonomy" id="765197"/>
    <lineage>
        <taxon>Bacteria</taxon>
        <taxon>Bacillati</taxon>
        <taxon>Actinomycetota</taxon>
        <taxon>Actinomycetes</taxon>
        <taxon>Micromonosporales</taxon>
        <taxon>Micromonosporaceae</taxon>
        <taxon>Planosporangium</taxon>
    </lineage>
</organism>
<keyword evidence="8" id="KW-1185">Reference proteome</keyword>
<sequence length="319" mass="33490">MHILVTGGLGFLGHAVTADLLATGHQVTVLSRGRPGARPPEGAGLVEGDIRDRARIGEIISAGGYDAVCHLAALIRVRDSFADPLSYYDVNVGGTLNVLMALDAVRDRVPAPGPRLVFASTNAVCGSQHAGALHEEVPARPESPYAASKLSAEQLVAAHTATGSIGAVTLRCFNLAGATDGYVDADTSRIIPNVFRALTGELPHVTLNGDGSAVRDFVHVRDVAVAVRLALAAARPGRHRLYHVGSGIGSSMAEVVRVAGEVAGRPVAVEHLPPSPEPQRLVADNSRITHELGWRPERSGLRRILSDAWTAWLSRSPAA</sequence>
<accession>A0ABX0Y4M0</accession>
<gene>
    <name evidence="7" type="ORF">HC031_25150</name>
</gene>